<sequence>MRKMTVSVSGSIFQCCVPLTSMIDRLEVLSIFNFTPTTHTEVCNITLKDGMSIESIKSDYITDLIIIGNEDKKYTCLTKGNFSDEISRFLGQFDLKLEYPIIFDGTICQFGIIGSSEELNNILKIAKEFGWGFEILSVQKYDPLDLNAFSKLTKKQKEILLHAYDNGYFDHPRKINADQLARKIGIHKTTLLEHLHKAENQVIRNLIGK</sequence>
<gene>
    <name evidence="2" type="ORF">MPEBLZ_00463</name>
</gene>
<dbReference type="Pfam" id="PF04967">
    <property type="entry name" value="HTH_10"/>
    <property type="match status" value="1"/>
</dbReference>
<protein>
    <submittedName>
        <fullName evidence="2">HTH DNA binding domain protein</fullName>
    </submittedName>
</protein>
<evidence type="ECO:0000313" key="2">
    <source>
        <dbReference type="EMBL" id="KPQ44925.1"/>
    </source>
</evidence>
<dbReference type="EMBL" id="LKCM01000040">
    <property type="protein sequence ID" value="KPQ44925.1"/>
    <property type="molecule type" value="Genomic_DNA"/>
</dbReference>
<dbReference type="Proteomes" id="UP000050360">
    <property type="component" value="Unassembled WGS sequence"/>
</dbReference>
<organism evidence="2 3">
    <name type="scientific">Candidatus Methanoperedens nitratireducens</name>
    <dbReference type="NCBI Taxonomy" id="1392998"/>
    <lineage>
        <taxon>Archaea</taxon>
        <taxon>Methanobacteriati</taxon>
        <taxon>Methanobacteriota</taxon>
        <taxon>Stenosarchaea group</taxon>
        <taxon>Methanomicrobia</taxon>
        <taxon>Methanosarcinales</taxon>
        <taxon>ANME-2 cluster</taxon>
        <taxon>Candidatus Methanoperedentaceae</taxon>
        <taxon>Candidatus Methanoperedens</taxon>
    </lineage>
</organism>
<dbReference type="InterPro" id="IPR007050">
    <property type="entry name" value="HTH_bacterioopsin"/>
</dbReference>
<evidence type="ECO:0000259" key="1">
    <source>
        <dbReference type="Pfam" id="PF04967"/>
    </source>
</evidence>
<comment type="caution">
    <text evidence="2">The sequence shown here is derived from an EMBL/GenBank/DDBJ whole genome shotgun (WGS) entry which is preliminary data.</text>
</comment>
<proteinExistence type="predicted"/>
<name>A0A0P7ZLC6_9EURY</name>
<feature type="domain" description="HTH bat-type" evidence="1">
    <location>
        <begin position="152"/>
        <end position="204"/>
    </location>
</feature>
<feature type="non-terminal residue" evidence="2">
    <location>
        <position position="209"/>
    </location>
</feature>
<accession>A0A0P7ZLC6</accession>
<dbReference type="PANTHER" id="PTHR34236">
    <property type="entry name" value="DIMETHYL SULFOXIDE REDUCTASE TRANSCRIPTIONAL ACTIVATOR"/>
    <property type="match status" value="1"/>
</dbReference>
<dbReference type="PANTHER" id="PTHR34236:SF1">
    <property type="entry name" value="DIMETHYL SULFOXIDE REDUCTASE TRANSCRIPTIONAL ACTIVATOR"/>
    <property type="match status" value="1"/>
</dbReference>
<evidence type="ECO:0000313" key="3">
    <source>
        <dbReference type="Proteomes" id="UP000050360"/>
    </source>
</evidence>
<dbReference type="AlphaFoldDB" id="A0A0P7ZLC6"/>
<reference evidence="2 3" key="1">
    <citation type="submission" date="2015-09" db="EMBL/GenBank/DDBJ databases">
        <title>A metagenomics-based metabolic model of nitrate-dependent anaerobic oxidation of methane by Methanoperedens-like archaea.</title>
        <authorList>
            <person name="Arshad A."/>
            <person name="Speth D.R."/>
            <person name="De Graaf R.M."/>
            <person name="Op Den Camp H.J."/>
            <person name="Jetten M.S."/>
            <person name="Welte C.U."/>
        </authorList>
    </citation>
    <scope>NUCLEOTIDE SEQUENCE [LARGE SCALE GENOMIC DNA]</scope>
</reference>